<evidence type="ECO:0000256" key="4">
    <source>
        <dbReference type="ARBA" id="ARBA00022670"/>
    </source>
</evidence>
<keyword evidence="3" id="KW-0031">Aminopeptidase</keyword>
<dbReference type="PANTHER" id="PTHR11963:SF16">
    <property type="entry name" value="CYTOSOL AMINOPEPTIDASE"/>
    <property type="match status" value="1"/>
</dbReference>
<dbReference type="InterPro" id="IPR043472">
    <property type="entry name" value="Macro_dom-like"/>
</dbReference>
<comment type="catalytic activity">
    <reaction evidence="13">
        <text>S-benzyl-L-cysteinylglycine + H2O = S-benzyl-L-cysteine + glycine</text>
        <dbReference type="Rhea" id="RHEA:62568"/>
        <dbReference type="ChEBI" id="CHEBI:15377"/>
        <dbReference type="ChEBI" id="CHEBI:57305"/>
        <dbReference type="ChEBI" id="CHEBI:145802"/>
        <dbReference type="ChEBI" id="CHEBI:145803"/>
    </reaction>
    <physiologicalReaction direction="left-to-right" evidence="13">
        <dbReference type="Rhea" id="RHEA:62569"/>
    </physiologicalReaction>
</comment>
<comment type="similarity">
    <text evidence="1">Belongs to the peptidase M17 family.</text>
</comment>
<keyword evidence="4" id="KW-0645">Protease</keyword>
<dbReference type="Pfam" id="PF00883">
    <property type="entry name" value="Peptidase_M17"/>
    <property type="match status" value="1"/>
</dbReference>
<dbReference type="Proteomes" id="UP001307889">
    <property type="component" value="Chromosome 10"/>
</dbReference>
<dbReference type="SUPFAM" id="SSF53187">
    <property type="entry name" value="Zn-dependent exopeptidases"/>
    <property type="match status" value="1"/>
</dbReference>
<accession>A0ABN7B4J3</accession>
<dbReference type="EC" id="3.4.13.23" evidence="7"/>
<evidence type="ECO:0000256" key="10">
    <source>
        <dbReference type="ARBA" id="ARBA00030997"/>
    </source>
</evidence>
<evidence type="ECO:0000256" key="6">
    <source>
        <dbReference type="ARBA" id="ARBA00023511"/>
    </source>
</evidence>
<protein>
    <recommendedName>
        <fullName evidence="2">Cytosol aminopeptidase</fullName>
        <ecNumber evidence="7">3.4.13.23</ecNumber>
    </recommendedName>
    <alternativeName>
        <fullName evidence="10">Cysteinylglycine-S-conjugate dipeptidase</fullName>
    </alternativeName>
    <alternativeName>
        <fullName evidence="11">Leucine aminopeptidase 3</fullName>
    </alternativeName>
    <alternativeName>
        <fullName evidence="9">Proline aminopeptidase</fullName>
    </alternativeName>
    <alternativeName>
        <fullName evidence="8">Prolyl aminopeptidase</fullName>
    </alternativeName>
</protein>
<comment type="catalytic activity">
    <reaction evidence="14">
        <text>L-cysteinylglycine + H2O = L-cysteine + glycine</text>
        <dbReference type="Rhea" id="RHEA:28783"/>
        <dbReference type="ChEBI" id="CHEBI:15377"/>
        <dbReference type="ChEBI" id="CHEBI:35235"/>
        <dbReference type="ChEBI" id="CHEBI:57305"/>
        <dbReference type="ChEBI" id="CHEBI:61694"/>
    </reaction>
    <physiologicalReaction direction="left-to-right" evidence="14">
        <dbReference type="Rhea" id="RHEA:28784"/>
    </physiologicalReaction>
</comment>
<proteinExistence type="inferred from homology"/>
<gene>
    <name evidence="17" type="ORF">NTJ_11975</name>
</gene>
<dbReference type="Pfam" id="PF02789">
    <property type="entry name" value="Peptidase_M17_N"/>
    <property type="match status" value="1"/>
</dbReference>
<dbReference type="InterPro" id="IPR000819">
    <property type="entry name" value="Peptidase_M17_C"/>
</dbReference>
<comment type="function">
    <text evidence="12">Cytosolic metallopeptidase that catalyzes the removal of unsubstituted N-terminal hydrophobic amino acids from various peptides. The presence of Zn(2+) ions is essential for the peptidase activity, and the association with other cofactors can modulate the substrate spectificity of the enzyme. For instance, in the presence of Mn(2+), it displays a specific Cys-Gly hydrolyzing activity of Cys-Gly-S-conjugates. Involved in the metabolism of glutathione and in the degradation of glutathione S-conjugates, which may play a role in the control of the cell redox status.</text>
</comment>
<dbReference type="PANTHER" id="PTHR11963">
    <property type="entry name" value="LEUCINE AMINOPEPTIDASE-RELATED"/>
    <property type="match status" value="1"/>
</dbReference>
<dbReference type="EMBL" id="AP028918">
    <property type="protein sequence ID" value="BES99158.1"/>
    <property type="molecule type" value="Genomic_DNA"/>
</dbReference>
<evidence type="ECO:0000256" key="11">
    <source>
        <dbReference type="ARBA" id="ARBA00031564"/>
    </source>
</evidence>
<evidence type="ECO:0000256" key="1">
    <source>
        <dbReference type="ARBA" id="ARBA00009528"/>
    </source>
</evidence>
<dbReference type="InterPro" id="IPR011356">
    <property type="entry name" value="Leucine_aapep/pepB"/>
</dbReference>
<dbReference type="InterPro" id="IPR008283">
    <property type="entry name" value="Peptidase_M17_N"/>
</dbReference>
<reference evidence="17 18" key="1">
    <citation type="submission" date="2023-09" db="EMBL/GenBank/DDBJ databases">
        <title>Nesidiocoris tenuis whole genome shotgun sequence.</title>
        <authorList>
            <person name="Shibata T."/>
            <person name="Shimoda M."/>
            <person name="Kobayashi T."/>
            <person name="Uehara T."/>
        </authorList>
    </citation>
    <scope>NUCLEOTIDE SEQUENCE [LARGE SCALE GENOMIC DNA]</scope>
    <source>
        <strain evidence="17 18">Japan</strain>
    </source>
</reference>
<organism evidence="17 18">
    <name type="scientific">Nesidiocoris tenuis</name>
    <dbReference type="NCBI Taxonomy" id="355587"/>
    <lineage>
        <taxon>Eukaryota</taxon>
        <taxon>Metazoa</taxon>
        <taxon>Ecdysozoa</taxon>
        <taxon>Arthropoda</taxon>
        <taxon>Hexapoda</taxon>
        <taxon>Insecta</taxon>
        <taxon>Pterygota</taxon>
        <taxon>Neoptera</taxon>
        <taxon>Paraneoptera</taxon>
        <taxon>Hemiptera</taxon>
        <taxon>Heteroptera</taxon>
        <taxon>Panheteroptera</taxon>
        <taxon>Cimicomorpha</taxon>
        <taxon>Miridae</taxon>
        <taxon>Dicyphina</taxon>
        <taxon>Nesidiocoris</taxon>
    </lineage>
</organism>
<evidence type="ECO:0000313" key="18">
    <source>
        <dbReference type="Proteomes" id="UP001307889"/>
    </source>
</evidence>
<feature type="domain" description="Peptidase M17 leucyl aminopeptidase N-terminal" evidence="16">
    <location>
        <begin position="32"/>
        <end position="148"/>
    </location>
</feature>
<evidence type="ECO:0000256" key="12">
    <source>
        <dbReference type="ARBA" id="ARBA00045966"/>
    </source>
</evidence>
<dbReference type="PRINTS" id="PR00481">
    <property type="entry name" value="LAMNOPPTDASE"/>
</dbReference>
<evidence type="ECO:0000256" key="9">
    <source>
        <dbReference type="ARBA" id="ARBA00030930"/>
    </source>
</evidence>
<feature type="domain" description="Cytosol aminopeptidase" evidence="15">
    <location>
        <begin position="179"/>
        <end position="491"/>
    </location>
</feature>
<dbReference type="CDD" id="cd00433">
    <property type="entry name" value="Peptidase_M17"/>
    <property type="match status" value="1"/>
</dbReference>
<evidence type="ECO:0000256" key="2">
    <source>
        <dbReference type="ARBA" id="ARBA00014190"/>
    </source>
</evidence>
<name>A0ABN7B4J3_9HEMI</name>
<evidence type="ECO:0000313" key="17">
    <source>
        <dbReference type="EMBL" id="BES99158.1"/>
    </source>
</evidence>
<dbReference type="Gene3D" id="3.40.630.10">
    <property type="entry name" value="Zn peptidases"/>
    <property type="match status" value="1"/>
</dbReference>
<dbReference type="Gene3D" id="3.40.220.10">
    <property type="entry name" value="Leucine Aminopeptidase, subunit E, domain 1"/>
    <property type="match status" value="1"/>
</dbReference>
<comment type="catalytic activity">
    <reaction evidence="6">
        <text>an S-substituted L-cysteinylglycine + H2O = an S-substituted L-cysteine + glycine</text>
        <dbReference type="Rhea" id="RHEA:60444"/>
        <dbReference type="ChEBI" id="CHEBI:15377"/>
        <dbReference type="ChEBI" id="CHEBI:57305"/>
        <dbReference type="ChEBI" id="CHEBI:58717"/>
        <dbReference type="ChEBI" id="CHEBI:143103"/>
        <dbReference type="EC" id="3.4.13.23"/>
    </reaction>
    <physiologicalReaction direction="left-to-right" evidence="6">
        <dbReference type="Rhea" id="RHEA:60445"/>
    </physiologicalReaction>
</comment>
<keyword evidence="18" id="KW-1185">Reference proteome</keyword>
<sequence length="507" mass="54776">MQSRSASDCQSSASRKGIVLGAYDGCSSGEIKLTPAALKLDEETGGKLKMLTKDGAGIRKGTAQVFSNLHPEFYSIAIAGLGQEGLGVNESEYLDECKENIRWAAGTGARALQDSGISNIYMEGFTNTEAAAEGSILSVWRYQELKNKDQQLPNPKIELFEEGDRDGWQRGQLKAEAQNLARKIEETPANLMTPLTFAQIAIDVLCPCGINVEVRDRDWLEMKKFNAFLTIAKGSCEEPALLEISYCGGEAEEKPIVFIGKGVTFDSGGLCLSKCEGMSKFRGDLAGAAVVVALFKAVAMLALPINLRAFVPLCESMIGGMSVKPGDAVQGLNGKTVVVEDTHLEGRIIMMDPVAYSNAVHPCLVTTVATLTSGIKWGIGTGASGVFTNSHPVWREISRAGMESGDRVWRLPLWKHYTKKVTSFTNIDVHNVGKKFGAAPCLGAAFLKEFVPPKVDMLHLDISGTGMLSSGVGHPYLRKDLMTGRPVRTLIQFLYQIACPHTKGDEC</sequence>
<evidence type="ECO:0000259" key="15">
    <source>
        <dbReference type="Pfam" id="PF00883"/>
    </source>
</evidence>
<evidence type="ECO:0000256" key="13">
    <source>
        <dbReference type="ARBA" id="ARBA00047881"/>
    </source>
</evidence>
<evidence type="ECO:0000259" key="16">
    <source>
        <dbReference type="Pfam" id="PF02789"/>
    </source>
</evidence>
<evidence type="ECO:0000256" key="3">
    <source>
        <dbReference type="ARBA" id="ARBA00022438"/>
    </source>
</evidence>
<dbReference type="SUPFAM" id="SSF52949">
    <property type="entry name" value="Macro domain-like"/>
    <property type="match status" value="1"/>
</dbReference>
<evidence type="ECO:0000256" key="14">
    <source>
        <dbReference type="ARBA" id="ARBA00049107"/>
    </source>
</evidence>
<evidence type="ECO:0000256" key="7">
    <source>
        <dbReference type="ARBA" id="ARBA00023625"/>
    </source>
</evidence>
<evidence type="ECO:0000256" key="8">
    <source>
        <dbReference type="ARBA" id="ARBA00029605"/>
    </source>
</evidence>
<keyword evidence="5" id="KW-0378">Hydrolase</keyword>
<evidence type="ECO:0000256" key="5">
    <source>
        <dbReference type="ARBA" id="ARBA00022801"/>
    </source>
</evidence>